<gene>
    <name evidence="11" type="ORF">KP509_28G058200</name>
</gene>
<dbReference type="PANTHER" id="PTHR32285">
    <property type="entry name" value="PROTEIN TRICHOME BIREFRINGENCE-LIKE 9-RELATED"/>
    <property type="match status" value="1"/>
</dbReference>
<dbReference type="PANTHER" id="PTHR32285:SF235">
    <property type="entry name" value="PROTEIN TRICHOME BIREFRINGENCE-LIKE 16"/>
    <property type="match status" value="1"/>
</dbReference>
<accession>A0A8T2REG3</accession>
<dbReference type="Proteomes" id="UP000825935">
    <property type="component" value="Chromosome 28"/>
</dbReference>
<keyword evidence="5 8" id="KW-1133">Transmembrane helix</keyword>
<proteinExistence type="inferred from homology"/>
<keyword evidence="3 8" id="KW-0812">Transmembrane</keyword>
<reference evidence="11" key="1">
    <citation type="submission" date="2021-08" db="EMBL/GenBank/DDBJ databases">
        <title>WGS assembly of Ceratopteris richardii.</title>
        <authorList>
            <person name="Marchant D.B."/>
            <person name="Chen G."/>
            <person name="Jenkins J."/>
            <person name="Shu S."/>
            <person name="Leebens-Mack J."/>
            <person name="Grimwood J."/>
            <person name="Schmutz J."/>
            <person name="Soltis P."/>
            <person name="Soltis D."/>
            <person name="Chen Z.-H."/>
        </authorList>
    </citation>
    <scope>NUCLEOTIDE SEQUENCE</scope>
    <source>
        <strain evidence="11">Whitten #5841</strain>
        <tissue evidence="11">Leaf</tissue>
    </source>
</reference>
<evidence type="ECO:0000259" key="9">
    <source>
        <dbReference type="Pfam" id="PF13839"/>
    </source>
</evidence>
<dbReference type="GO" id="GO:0016413">
    <property type="term" value="F:O-acetyltransferase activity"/>
    <property type="evidence" value="ECO:0007669"/>
    <property type="project" value="InterPro"/>
</dbReference>
<evidence type="ECO:0000313" key="11">
    <source>
        <dbReference type="EMBL" id="KAH7294137.1"/>
    </source>
</evidence>
<dbReference type="AlphaFoldDB" id="A0A8T2REG3"/>
<feature type="domain" description="Trichome birefringence-like C-terminal" evidence="9">
    <location>
        <begin position="208"/>
        <end position="489"/>
    </location>
</feature>
<protein>
    <recommendedName>
        <fullName evidence="13">Trichome birefringence-like N-terminal domain-containing protein</fullName>
    </recommendedName>
</protein>
<evidence type="ECO:0000256" key="4">
    <source>
        <dbReference type="ARBA" id="ARBA00022968"/>
    </source>
</evidence>
<evidence type="ECO:0000313" key="12">
    <source>
        <dbReference type="Proteomes" id="UP000825935"/>
    </source>
</evidence>
<dbReference type="InterPro" id="IPR025846">
    <property type="entry name" value="TBL_N"/>
</dbReference>
<evidence type="ECO:0000256" key="6">
    <source>
        <dbReference type="ARBA" id="ARBA00023136"/>
    </source>
</evidence>
<keyword evidence="12" id="KW-1185">Reference proteome</keyword>
<sequence>MTEAAERFREHRLVLRWGTRRPGVVSIAFICSMLLVTFSVHPSTFFSPISARNIFRIPSITLLSRSCSLSPPLTTLPKPATPLLEKGGQSLGPSPISPSSSPFISSSVSFQSVSSSSKSSEPSLKILDPSSLPRTSSSTTSLSIRKSANAAPGCSYTIGKWVRNERKPFYSGRKCRRWLSGMWACRLMPARKSFNYESLRWKPDGCTLPEFKSRDFLARMRNKVIAFVGDSMGRQQFQSLMCMLTGGDDAAWVEDVSKKYGLMKRHGALLEKGTAQRFLKTNTTIIFYWSASLCEIEPIHKSDAHTKFAMHLDRPAVFIRTYLRFMDILILNTGHHWNRGKIEGNKWVMYLDGKVDTAHSRTMADAKSLTINKIASWLHSQKKKNLTRAEIYMRSLSPRHFFDGEWNSGGRCDDEFLPSMQLNITGHMSDPVIESAISGTSLRLLNITYISQFRFDGHISKYRPDASHQDCLHWCLPGVPDVWNEMLYADILLWQNEQRGA</sequence>
<dbReference type="InterPro" id="IPR029962">
    <property type="entry name" value="TBL"/>
</dbReference>
<evidence type="ECO:0000256" key="8">
    <source>
        <dbReference type="SAM" id="Phobius"/>
    </source>
</evidence>
<dbReference type="GO" id="GO:0005794">
    <property type="term" value="C:Golgi apparatus"/>
    <property type="evidence" value="ECO:0007669"/>
    <property type="project" value="TreeGrafter"/>
</dbReference>
<feature type="region of interest" description="Disordered" evidence="7">
    <location>
        <begin position="114"/>
        <end position="144"/>
    </location>
</feature>
<feature type="compositionally biased region" description="Low complexity" evidence="7">
    <location>
        <begin position="114"/>
        <end position="143"/>
    </location>
</feature>
<dbReference type="InterPro" id="IPR026057">
    <property type="entry name" value="TBL_C"/>
</dbReference>
<feature type="domain" description="Trichome birefringence-like N-terminal" evidence="10">
    <location>
        <begin position="153"/>
        <end position="206"/>
    </location>
</feature>
<evidence type="ECO:0000259" key="10">
    <source>
        <dbReference type="Pfam" id="PF14416"/>
    </source>
</evidence>
<feature type="region of interest" description="Disordered" evidence="7">
    <location>
        <begin position="78"/>
        <end position="98"/>
    </location>
</feature>
<keyword evidence="4" id="KW-0735">Signal-anchor</keyword>
<evidence type="ECO:0000256" key="1">
    <source>
        <dbReference type="ARBA" id="ARBA00004167"/>
    </source>
</evidence>
<organism evidence="11 12">
    <name type="scientific">Ceratopteris richardii</name>
    <name type="common">Triangle waterfern</name>
    <dbReference type="NCBI Taxonomy" id="49495"/>
    <lineage>
        <taxon>Eukaryota</taxon>
        <taxon>Viridiplantae</taxon>
        <taxon>Streptophyta</taxon>
        <taxon>Embryophyta</taxon>
        <taxon>Tracheophyta</taxon>
        <taxon>Polypodiopsida</taxon>
        <taxon>Polypodiidae</taxon>
        <taxon>Polypodiales</taxon>
        <taxon>Pteridineae</taxon>
        <taxon>Pteridaceae</taxon>
        <taxon>Parkerioideae</taxon>
        <taxon>Ceratopteris</taxon>
    </lineage>
</organism>
<comment type="caution">
    <text evidence="11">The sequence shown here is derived from an EMBL/GenBank/DDBJ whole genome shotgun (WGS) entry which is preliminary data.</text>
</comment>
<comment type="subcellular location">
    <subcellularLocation>
        <location evidence="1">Membrane</location>
        <topology evidence="1">Single-pass membrane protein</topology>
    </subcellularLocation>
</comment>
<evidence type="ECO:0000256" key="3">
    <source>
        <dbReference type="ARBA" id="ARBA00022692"/>
    </source>
</evidence>
<evidence type="ECO:0000256" key="5">
    <source>
        <dbReference type="ARBA" id="ARBA00022989"/>
    </source>
</evidence>
<name>A0A8T2REG3_CERRI</name>
<comment type="similarity">
    <text evidence="2">Belongs to the PC-esterase family. TBL subfamily.</text>
</comment>
<dbReference type="Pfam" id="PF13839">
    <property type="entry name" value="PC-Esterase"/>
    <property type="match status" value="1"/>
</dbReference>
<evidence type="ECO:0008006" key="13">
    <source>
        <dbReference type="Google" id="ProtNLM"/>
    </source>
</evidence>
<feature type="transmembrane region" description="Helical" evidence="8">
    <location>
        <begin position="21"/>
        <end position="40"/>
    </location>
</feature>
<dbReference type="EMBL" id="CM035433">
    <property type="protein sequence ID" value="KAH7294137.1"/>
    <property type="molecule type" value="Genomic_DNA"/>
</dbReference>
<evidence type="ECO:0000256" key="7">
    <source>
        <dbReference type="SAM" id="MobiDB-lite"/>
    </source>
</evidence>
<dbReference type="GO" id="GO:0016020">
    <property type="term" value="C:membrane"/>
    <property type="evidence" value="ECO:0007669"/>
    <property type="project" value="UniProtKB-SubCell"/>
</dbReference>
<dbReference type="OMA" id="WDIAVIW"/>
<dbReference type="Pfam" id="PF14416">
    <property type="entry name" value="PMR5N"/>
    <property type="match status" value="1"/>
</dbReference>
<dbReference type="OrthoDB" id="630188at2759"/>
<keyword evidence="6 8" id="KW-0472">Membrane</keyword>
<evidence type="ECO:0000256" key="2">
    <source>
        <dbReference type="ARBA" id="ARBA00007727"/>
    </source>
</evidence>